<dbReference type="STRING" id="83765.SAMN05660284_02219"/>
<comment type="catalytic activity">
    <reaction evidence="1">
        <text>AMP + H2O = D-ribose 5-phosphate + adenine</text>
        <dbReference type="Rhea" id="RHEA:20129"/>
        <dbReference type="ChEBI" id="CHEBI:15377"/>
        <dbReference type="ChEBI" id="CHEBI:16708"/>
        <dbReference type="ChEBI" id="CHEBI:78346"/>
        <dbReference type="ChEBI" id="CHEBI:456215"/>
        <dbReference type="EC" id="3.2.2.4"/>
    </reaction>
</comment>
<keyword evidence="3" id="KW-0378">Hydrolase</keyword>
<evidence type="ECO:0000256" key="2">
    <source>
        <dbReference type="ARBA" id="ARBA00006763"/>
    </source>
</evidence>
<dbReference type="NCBIfam" id="TIGR00730">
    <property type="entry name" value="Rossman fold protein, TIGR00730 family"/>
    <property type="match status" value="1"/>
</dbReference>
<dbReference type="OrthoDB" id="9801098at2"/>
<reference evidence="5" key="1">
    <citation type="submission" date="2016-10" db="EMBL/GenBank/DDBJ databases">
        <authorList>
            <person name="Varghese N."/>
            <person name="Submissions S."/>
        </authorList>
    </citation>
    <scope>NUCLEOTIDE SEQUENCE [LARGE SCALE GENOMIC DNA]</scope>
    <source>
        <strain evidence="5">DSM 6150</strain>
    </source>
</reference>
<dbReference type="EMBL" id="FOVE01000016">
    <property type="protein sequence ID" value="SFN76159.1"/>
    <property type="molecule type" value="Genomic_DNA"/>
</dbReference>
<keyword evidence="5" id="KW-1185">Reference proteome</keyword>
<dbReference type="Gene3D" id="3.40.50.450">
    <property type="match status" value="1"/>
</dbReference>
<gene>
    <name evidence="4" type="ORF">SAMN05660284_02219</name>
</gene>
<keyword evidence="3" id="KW-0203">Cytokinin biosynthesis</keyword>
<dbReference type="PANTHER" id="PTHR31223:SF70">
    <property type="entry name" value="LOG FAMILY PROTEIN YJL055W"/>
    <property type="match status" value="1"/>
</dbReference>
<dbReference type="GO" id="GO:0005829">
    <property type="term" value="C:cytosol"/>
    <property type="evidence" value="ECO:0007669"/>
    <property type="project" value="TreeGrafter"/>
</dbReference>
<evidence type="ECO:0000256" key="1">
    <source>
        <dbReference type="ARBA" id="ARBA00000274"/>
    </source>
</evidence>
<dbReference type="InterPro" id="IPR031100">
    <property type="entry name" value="LOG_fam"/>
</dbReference>
<comment type="similarity">
    <text evidence="2 3">Belongs to the LOG family.</text>
</comment>
<sequence>MKSVAVFCGARHGNRPAYAAAARELGAELAKRDLTLVYGGGHVGLMGVVADACLAAGGKVVGVIPDFMVARELAMPGLTELHVTDSMHTRKAQMADRADAFIALPGGFGTLDELFEILTWRQIGLHGKPIGLLDVDGYYSGLKSFVARAVEEGFVGETESTFLQMQETPAKLLDDLALLPQGGEGAWARV</sequence>
<dbReference type="PANTHER" id="PTHR31223">
    <property type="entry name" value="LOG FAMILY PROTEIN YJL055W"/>
    <property type="match status" value="1"/>
</dbReference>
<dbReference type="GO" id="GO:0008714">
    <property type="term" value="F:AMP nucleosidase activity"/>
    <property type="evidence" value="ECO:0007669"/>
    <property type="project" value="UniProtKB-EC"/>
</dbReference>
<dbReference type="Proteomes" id="UP000242869">
    <property type="component" value="Unassembled WGS sequence"/>
</dbReference>
<evidence type="ECO:0000313" key="5">
    <source>
        <dbReference type="Proteomes" id="UP000242869"/>
    </source>
</evidence>
<dbReference type="SUPFAM" id="SSF102405">
    <property type="entry name" value="MCP/YpsA-like"/>
    <property type="match status" value="1"/>
</dbReference>
<evidence type="ECO:0000313" key="4">
    <source>
        <dbReference type="EMBL" id="SFN76159.1"/>
    </source>
</evidence>
<accession>A0A1I5BNH4</accession>
<organism evidence="4 5">
    <name type="scientific">Formivibrio citricus</name>
    <dbReference type="NCBI Taxonomy" id="83765"/>
    <lineage>
        <taxon>Bacteria</taxon>
        <taxon>Pseudomonadati</taxon>
        <taxon>Pseudomonadota</taxon>
        <taxon>Betaproteobacteria</taxon>
        <taxon>Neisseriales</taxon>
        <taxon>Chitinibacteraceae</taxon>
        <taxon>Formivibrio</taxon>
    </lineage>
</organism>
<dbReference type="Pfam" id="PF03641">
    <property type="entry name" value="Lysine_decarbox"/>
    <property type="match status" value="1"/>
</dbReference>
<dbReference type="EC" id="3.2.2.n1" evidence="3"/>
<dbReference type="GO" id="GO:0009691">
    <property type="term" value="P:cytokinin biosynthetic process"/>
    <property type="evidence" value="ECO:0007669"/>
    <property type="project" value="UniProtKB-UniRule"/>
</dbReference>
<dbReference type="RefSeq" id="WP_091196202.1">
    <property type="nucleotide sequence ID" value="NZ_FOVE01000016.1"/>
</dbReference>
<name>A0A1I5BNH4_9NEIS</name>
<dbReference type="AlphaFoldDB" id="A0A1I5BNH4"/>
<protein>
    <recommendedName>
        <fullName evidence="3">Cytokinin riboside 5'-monophosphate phosphoribohydrolase</fullName>
        <ecNumber evidence="3">3.2.2.n1</ecNumber>
    </recommendedName>
</protein>
<proteinExistence type="inferred from homology"/>
<dbReference type="InterPro" id="IPR005269">
    <property type="entry name" value="LOG"/>
</dbReference>
<evidence type="ECO:0000256" key="3">
    <source>
        <dbReference type="RuleBase" id="RU363015"/>
    </source>
</evidence>